<dbReference type="SUPFAM" id="SSF53041">
    <property type="entry name" value="Resolvase-like"/>
    <property type="match status" value="1"/>
</dbReference>
<sequence>MKRLGRDAAELTALADHLTAHGLVLEMLAGPLPGMYDPSGPGRLLFAFFAARAETERANIRESTLEGLDTAARKGKHGGRPRVITGDMLHTVLRRRAAGESVEQIQPDVIIPTGRRKGHSPSVASIYRALAEHEKARAYPEAVEAAQADFAALRQRSTATPTSA</sequence>
<comment type="caution">
    <text evidence="2">The sequence shown here is derived from an EMBL/GenBank/DDBJ whole genome shotgun (WGS) entry which is preliminary data.</text>
</comment>
<dbReference type="InterPro" id="IPR006119">
    <property type="entry name" value="Resolv_N"/>
</dbReference>
<evidence type="ECO:0000313" key="3">
    <source>
        <dbReference type="Proteomes" id="UP001614394"/>
    </source>
</evidence>
<dbReference type="Proteomes" id="UP001614394">
    <property type="component" value="Unassembled WGS sequence"/>
</dbReference>
<keyword evidence="3" id="KW-1185">Reference proteome</keyword>
<evidence type="ECO:0000313" key="2">
    <source>
        <dbReference type="EMBL" id="MFI9105516.1"/>
    </source>
</evidence>
<gene>
    <name evidence="2" type="ORF">ACIGXA_33915</name>
</gene>
<protein>
    <submittedName>
        <fullName evidence="2">Recombinase family protein</fullName>
    </submittedName>
</protein>
<dbReference type="Pfam" id="PF00239">
    <property type="entry name" value="Resolvase"/>
    <property type="match status" value="1"/>
</dbReference>
<feature type="domain" description="Resolvase/invertase-type recombinase catalytic" evidence="1">
    <location>
        <begin position="1"/>
        <end position="75"/>
    </location>
</feature>
<dbReference type="Gene3D" id="3.40.50.1390">
    <property type="entry name" value="Resolvase, N-terminal catalytic domain"/>
    <property type="match status" value="1"/>
</dbReference>
<proteinExistence type="predicted"/>
<dbReference type="InterPro" id="IPR036162">
    <property type="entry name" value="Resolvase-like_N_sf"/>
</dbReference>
<dbReference type="EMBL" id="JBITYG010000012">
    <property type="protein sequence ID" value="MFI9105516.1"/>
    <property type="molecule type" value="Genomic_DNA"/>
</dbReference>
<name>A0ABW8CGD3_9ACTN</name>
<evidence type="ECO:0000259" key="1">
    <source>
        <dbReference type="PROSITE" id="PS51736"/>
    </source>
</evidence>
<dbReference type="RefSeq" id="WP_399656252.1">
    <property type="nucleotide sequence ID" value="NZ_JBITYG010000012.1"/>
</dbReference>
<accession>A0ABW8CGD3</accession>
<dbReference type="PROSITE" id="PS51736">
    <property type="entry name" value="RECOMBINASES_3"/>
    <property type="match status" value="1"/>
</dbReference>
<reference evidence="2 3" key="1">
    <citation type="submission" date="2024-10" db="EMBL/GenBank/DDBJ databases">
        <title>The Natural Products Discovery Center: Release of the First 8490 Sequenced Strains for Exploring Actinobacteria Biosynthetic Diversity.</title>
        <authorList>
            <person name="Kalkreuter E."/>
            <person name="Kautsar S.A."/>
            <person name="Yang D."/>
            <person name="Bader C.D."/>
            <person name="Teijaro C.N."/>
            <person name="Fluegel L."/>
            <person name="Davis C.M."/>
            <person name="Simpson J.R."/>
            <person name="Lauterbach L."/>
            <person name="Steele A.D."/>
            <person name="Gui C."/>
            <person name="Meng S."/>
            <person name="Li G."/>
            <person name="Viehrig K."/>
            <person name="Ye F."/>
            <person name="Su P."/>
            <person name="Kiefer A.F."/>
            <person name="Nichols A."/>
            <person name="Cepeda A.J."/>
            <person name="Yan W."/>
            <person name="Fan B."/>
            <person name="Jiang Y."/>
            <person name="Adhikari A."/>
            <person name="Zheng C.-J."/>
            <person name="Schuster L."/>
            <person name="Cowan T.M."/>
            <person name="Smanski M.J."/>
            <person name="Chevrette M.G."/>
            <person name="De Carvalho L.P.S."/>
            <person name="Shen B."/>
        </authorList>
    </citation>
    <scope>NUCLEOTIDE SEQUENCE [LARGE SCALE GENOMIC DNA]</scope>
    <source>
        <strain evidence="2 3">NPDC053399</strain>
    </source>
</reference>
<organism evidence="2 3">
    <name type="scientific">Streptomyces fildesensis</name>
    <dbReference type="NCBI Taxonomy" id="375757"/>
    <lineage>
        <taxon>Bacteria</taxon>
        <taxon>Bacillati</taxon>
        <taxon>Actinomycetota</taxon>
        <taxon>Actinomycetes</taxon>
        <taxon>Kitasatosporales</taxon>
        <taxon>Streptomycetaceae</taxon>
        <taxon>Streptomyces</taxon>
    </lineage>
</organism>